<name>A0AAV8R4K6_ENSVE</name>
<evidence type="ECO:0008006" key="3">
    <source>
        <dbReference type="Google" id="ProtNLM"/>
    </source>
</evidence>
<accession>A0AAV8R4K6</accession>
<evidence type="ECO:0000313" key="2">
    <source>
        <dbReference type="Proteomes" id="UP001222027"/>
    </source>
</evidence>
<evidence type="ECO:0000313" key="1">
    <source>
        <dbReference type="EMBL" id="KAJ8491561.1"/>
    </source>
</evidence>
<dbReference type="EMBL" id="JAQQAF010000004">
    <property type="protein sequence ID" value="KAJ8491561.1"/>
    <property type="molecule type" value="Genomic_DNA"/>
</dbReference>
<gene>
    <name evidence="1" type="ORF">OPV22_013282</name>
</gene>
<dbReference type="AlphaFoldDB" id="A0AAV8R4K6"/>
<comment type="caution">
    <text evidence="1">The sequence shown here is derived from an EMBL/GenBank/DDBJ whole genome shotgun (WGS) entry which is preliminary data.</text>
</comment>
<organism evidence="1 2">
    <name type="scientific">Ensete ventricosum</name>
    <name type="common">Abyssinian banana</name>
    <name type="synonym">Musa ensete</name>
    <dbReference type="NCBI Taxonomy" id="4639"/>
    <lineage>
        <taxon>Eukaryota</taxon>
        <taxon>Viridiplantae</taxon>
        <taxon>Streptophyta</taxon>
        <taxon>Embryophyta</taxon>
        <taxon>Tracheophyta</taxon>
        <taxon>Spermatophyta</taxon>
        <taxon>Magnoliopsida</taxon>
        <taxon>Liliopsida</taxon>
        <taxon>Zingiberales</taxon>
        <taxon>Musaceae</taxon>
        <taxon>Ensete</taxon>
    </lineage>
</organism>
<dbReference type="Proteomes" id="UP001222027">
    <property type="component" value="Unassembled WGS sequence"/>
</dbReference>
<sequence length="95" mass="11012">MLGGFPDRLRLPSRAVWDLRRSPDLTSSLSDSLRKQIHVIRIDLIGHDTMIEVMAAFLWNASASSAMEQVTIRQCREVQNFNLLVRKRWAMETWA</sequence>
<protein>
    <recommendedName>
        <fullName evidence="3">FBD domain-containing protein</fullName>
    </recommendedName>
</protein>
<reference evidence="1 2" key="1">
    <citation type="submission" date="2022-12" db="EMBL/GenBank/DDBJ databases">
        <title>Chromosome-scale assembly of the Ensete ventricosum genome.</title>
        <authorList>
            <person name="Dussert Y."/>
            <person name="Stocks J."/>
            <person name="Wendawek A."/>
            <person name="Woldeyes F."/>
            <person name="Nichols R.A."/>
            <person name="Borrell J.S."/>
        </authorList>
    </citation>
    <scope>NUCLEOTIDE SEQUENCE [LARGE SCALE GENOMIC DNA]</scope>
    <source>
        <strain evidence="2">cv. Maze</strain>
        <tissue evidence="1">Seeds</tissue>
    </source>
</reference>
<keyword evidence="2" id="KW-1185">Reference proteome</keyword>
<proteinExistence type="predicted"/>